<dbReference type="CDD" id="cd00383">
    <property type="entry name" value="trans_reg_C"/>
    <property type="match status" value="1"/>
</dbReference>
<evidence type="ECO:0000313" key="12">
    <source>
        <dbReference type="EMBL" id="BCD96507.1"/>
    </source>
</evidence>
<feature type="modified residue" description="4-aspartylphosphate" evidence="8">
    <location>
        <position position="53"/>
    </location>
</feature>
<keyword evidence="2" id="KW-0963">Cytoplasm</keyword>
<name>A0AAN1WF79_9GAMM</name>
<reference evidence="12 13" key="1">
    <citation type="journal article" date="2022" name="IScience">
        <title>An ultrasensitive nanofiber-based assay for enzymatic hydrolysis and deep-sea microbial degradation of cellulose.</title>
        <authorList>
            <person name="Tsudome M."/>
            <person name="Tachioka M."/>
            <person name="Miyazaki M."/>
            <person name="Uchimura K."/>
            <person name="Tsuda M."/>
            <person name="Takaki Y."/>
            <person name="Deguchi S."/>
        </authorList>
    </citation>
    <scope>NUCLEOTIDE SEQUENCE [LARGE SCALE GENOMIC DNA]</scope>
    <source>
        <strain evidence="12 13">GE09</strain>
    </source>
</reference>
<dbReference type="GO" id="GO:0000976">
    <property type="term" value="F:transcription cis-regulatory region binding"/>
    <property type="evidence" value="ECO:0007669"/>
    <property type="project" value="TreeGrafter"/>
</dbReference>
<evidence type="ECO:0000256" key="2">
    <source>
        <dbReference type="ARBA" id="ARBA00022490"/>
    </source>
</evidence>
<dbReference type="Pfam" id="PF00072">
    <property type="entry name" value="Response_reg"/>
    <property type="match status" value="1"/>
</dbReference>
<evidence type="ECO:0000256" key="7">
    <source>
        <dbReference type="ARBA" id="ARBA00023163"/>
    </source>
</evidence>
<dbReference type="GO" id="GO:0032993">
    <property type="term" value="C:protein-DNA complex"/>
    <property type="evidence" value="ECO:0007669"/>
    <property type="project" value="TreeGrafter"/>
</dbReference>
<keyword evidence="6 9" id="KW-0238">DNA-binding</keyword>
<evidence type="ECO:0000256" key="5">
    <source>
        <dbReference type="ARBA" id="ARBA00023015"/>
    </source>
</evidence>
<comment type="subcellular location">
    <subcellularLocation>
        <location evidence="1">Cytoplasm</location>
    </subcellularLocation>
</comment>
<dbReference type="SUPFAM" id="SSF52172">
    <property type="entry name" value="CheY-like"/>
    <property type="match status" value="1"/>
</dbReference>
<dbReference type="PROSITE" id="PS51755">
    <property type="entry name" value="OMPR_PHOB"/>
    <property type="match status" value="1"/>
</dbReference>
<dbReference type="FunFam" id="3.40.50.2300:FF:000001">
    <property type="entry name" value="DNA-binding response regulator PhoB"/>
    <property type="match status" value="1"/>
</dbReference>
<dbReference type="GO" id="GO:0006355">
    <property type="term" value="P:regulation of DNA-templated transcription"/>
    <property type="evidence" value="ECO:0007669"/>
    <property type="project" value="InterPro"/>
</dbReference>
<dbReference type="Pfam" id="PF00486">
    <property type="entry name" value="Trans_reg_C"/>
    <property type="match status" value="1"/>
</dbReference>
<dbReference type="PANTHER" id="PTHR48111:SF39">
    <property type="entry name" value="TRANSCRIPTIONAL REGULATORY PROTEIN CPXR"/>
    <property type="match status" value="1"/>
</dbReference>
<keyword evidence="4" id="KW-0902">Two-component regulatory system</keyword>
<dbReference type="Gene3D" id="3.40.50.2300">
    <property type="match status" value="1"/>
</dbReference>
<feature type="domain" description="Response regulatory" evidence="10">
    <location>
        <begin position="4"/>
        <end position="117"/>
    </location>
</feature>
<dbReference type="CDD" id="cd17623">
    <property type="entry name" value="REC_OmpR_CpxR"/>
    <property type="match status" value="1"/>
</dbReference>
<dbReference type="InterPro" id="IPR001867">
    <property type="entry name" value="OmpR/PhoB-type_DNA-bd"/>
</dbReference>
<evidence type="ECO:0000259" key="10">
    <source>
        <dbReference type="PROSITE" id="PS50110"/>
    </source>
</evidence>
<organism evidence="12 13">
    <name type="scientific">Marinagarivorans cellulosilyticus</name>
    <dbReference type="NCBI Taxonomy" id="2721545"/>
    <lineage>
        <taxon>Bacteria</taxon>
        <taxon>Pseudomonadati</taxon>
        <taxon>Pseudomonadota</taxon>
        <taxon>Gammaproteobacteria</taxon>
        <taxon>Cellvibrionales</taxon>
        <taxon>Cellvibrionaceae</taxon>
        <taxon>Marinagarivorans</taxon>
    </lineage>
</organism>
<evidence type="ECO:0000259" key="11">
    <source>
        <dbReference type="PROSITE" id="PS51755"/>
    </source>
</evidence>
<protein>
    <submittedName>
        <fullName evidence="12">Two-component system, OmpR family, response regulator</fullName>
    </submittedName>
</protein>
<evidence type="ECO:0000256" key="6">
    <source>
        <dbReference type="ARBA" id="ARBA00023125"/>
    </source>
</evidence>
<feature type="DNA-binding region" description="OmpR/PhoB-type" evidence="9">
    <location>
        <begin position="131"/>
        <end position="229"/>
    </location>
</feature>
<evidence type="ECO:0000313" key="13">
    <source>
        <dbReference type="Proteomes" id="UP001320119"/>
    </source>
</evidence>
<dbReference type="InterPro" id="IPR039420">
    <property type="entry name" value="WalR-like"/>
</dbReference>
<dbReference type="InterPro" id="IPR036388">
    <property type="entry name" value="WH-like_DNA-bd_sf"/>
</dbReference>
<feature type="domain" description="OmpR/PhoB-type" evidence="11">
    <location>
        <begin position="131"/>
        <end position="229"/>
    </location>
</feature>
<dbReference type="InterPro" id="IPR016032">
    <property type="entry name" value="Sig_transdc_resp-reg_C-effctor"/>
</dbReference>
<keyword evidence="13" id="KW-1185">Reference proteome</keyword>
<dbReference type="InterPro" id="IPR001789">
    <property type="entry name" value="Sig_transdc_resp-reg_receiver"/>
</dbReference>
<evidence type="ECO:0000256" key="3">
    <source>
        <dbReference type="ARBA" id="ARBA00022553"/>
    </source>
</evidence>
<dbReference type="Gene3D" id="6.10.250.690">
    <property type="match status" value="1"/>
</dbReference>
<dbReference type="EMBL" id="AP023086">
    <property type="protein sequence ID" value="BCD96507.1"/>
    <property type="molecule type" value="Genomic_DNA"/>
</dbReference>
<evidence type="ECO:0000256" key="9">
    <source>
        <dbReference type="PROSITE-ProRule" id="PRU01091"/>
    </source>
</evidence>
<dbReference type="AlphaFoldDB" id="A0AAN1WF79"/>
<evidence type="ECO:0000256" key="4">
    <source>
        <dbReference type="ARBA" id="ARBA00023012"/>
    </source>
</evidence>
<keyword evidence="5" id="KW-0805">Transcription regulation</keyword>
<sequence>MSKRVLLVDDDLALCELLAQYLQAEGFDVCSVNSGSGAIEHLAKAECDVMVLDIMMPGMTGLEVLQRVRADNAIPIIMLTGRGDDIDRIIGLEMGADDYLGKPCNPRELAARLRAVTRRAQPGAAGYGAAEAVITLNNITMNSSTLAVTFNGEPASLTGAEFNVLLVLMKSAGQALSKQNLTREALHREFTQYDRSIDVHVSRIRHKLAESGLSDIIRSVRGVGYQMLLLENDAL</sequence>
<accession>A0AAN1WF79</accession>
<gene>
    <name evidence="12" type="ORF">MARGE09_P0707</name>
</gene>
<dbReference type="Gene3D" id="1.10.10.10">
    <property type="entry name" value="Winged helix-like DNA-binding domain superfamily/Winged helix DNA-binding domain"/>
    <property type="match status" value="1"/>
</dbReference>
<proteinExistence type="predicted"/>
<dbReference type="PANTHER" id="PTHR48111">
    <property type="entry name" value="REGULATOR OF RPOS"/>
    <property type="match status" value="1"/>
</dbReference>
<dbReference type="InterPro" id="IPR058124">
    <property type="entry name" value="CpxR-like_REC"/>
</dbReference>
<dbReference type="SUPFAM" id="SSF46894">
    <property type="entry name" value="C-terminal effector domain of the bipartite response regulators"/>
    <property type="match status" value="1"/>
</dbReference>
<dbReference type="RefSeq" id="WP_236986003.1">
    <property type="nucleotide sequence ID" value="NZ_AP023086.1"/>
</dbReference>
<dbReference type="PROSITE" id="PS50110">
    <property type="entry name" value="RESPONSE_REGULATORY"/>
    <property type="match status" value="1"/>
</dbReference>
<dbReference type="SMART" id="SM00862">
    <property type="entry name" value="Trans_reg_C"/>
    <property type="match status" value="1"/>
</dbReference>
<dbReference type="InterPro" id="IPR011006">
    <property type="entry name" value="CheY-like_superfamily"/>
</dbReference>
<dbReference type="Proteomes" id="UP001320119">
    <property type="component" value="Chromosome"/>
</dbReference>
<dbReference type="SMART" id="SM00448">
    <property type="entry name" value="REC"/>
    <property type="match status" value="1"/>
</dbReference>
<keyword evidence="7" id="KW-0804">Transcription</keyword>
<dbReference type="GO" id="GO:0005829">
    <property type="term" value="C:cytosol"/>
    <property type="evidence" value="ECO:0007669"/>
    <property type="project" value="TreeGrafter"/>
</dbReference>
<dbReference type="GO" id="GO:0000156">
    <property type="term" value="F:phosphorelay response regulator activity"/>
    <property type="evidence" value="ECO:0007669"/>
    <property type="project" value="TreeGrafter"/>
</dbReference>
<keyword evidence="3 8" id="KW-0597">Phosphoprotein</keyword>
<evidence type="ECO:0000256" key="8">
    <source>
        <dbReference type="PROSITE-ProRule" id="PRU00169"/>
    </source>
</evidence>
<dbReference type="KEGG" id="marq:MARGE09_P0707"/>
<evidence type="ECO:0000256" key="1">
    <source>
        <dbReference type="ARBA" id="ARBA00004496"/>
    </source>
</evidence>